<evidence type="ECO:0000256" key="5">
    <source>
        <dbReference type="ARBA" id="ARBA00022475"/>
    </source>
</evidence>
<keyword evidence="5 14" id="KW-1003">Cell membrane</keyword>
<protein>
    <recommendedName>
        <fullName evidence="4 14">Protoporphyrinogen IX oxidase</fullName>
        <shortName evidence="14">PPO</shortName>
        <ecNumber evidence="14 15">1.3.99.-</ecNumber>
    </recommendedName>
</protein>
<keyword evidence="9 14" id="KW-1133">Transmembrane helix</keyword>
<dbReference type="PANTHER" id="PTHR40255">
    <property type="entry name" value="UPF0093 MEMBRANE PROTEIN SLR1790"/>
    <property type="match status" value="1"/>
</dbReference>
<dbReference type="InterPro" id="IPR005265">
    <property type="entry name" value="HemJ-like"/>
</dbReference>
<evidence type="ECO:0000256" key="3">
    <source>
        <dbReference type="ARBA" id="ARBA00006501"/>
    </source>
</evidence>
<gene>
    <name evidence="16" type="ORF">CW740_01750</name>
</gene>
<organism evidence="16 17">
    <name type="scientific">Kangiella profundi</name>
    <dbReference type="NCBI Taxonomy" id="1561924"/>
    <lineage>
        <taxon>Bacteria</taxon>
        <taxon>Pseudomonadati</taxon>
        <taxon>Pseudomonadota</taxon>
        <taxon>Gammaproteobacteria</taxon>
        <taxon>Kangiellales</taxon>
        <taxon>Kangiellaceae</taxon>
        <taxon>Kangiella</taxon>
    </lineage>
</organism>
<dbReference type="PIRSF" id="PIRSF004638">
    <property type="entry name" value="UCP004638"/>
    <property type="match status" value="1"/>
</dbReference>
<keyword evidence="17" id="KW-1185">Reference proteome</keyword>
<dbReference type="KEGG" id="kpd:CW740_01750"/>
<comment type="subcellular location">
    <subcellularLocation>
        <location evidence="1 14">Cell membrane</location>
        <topology evidence="1 14">Multi-pass membrane protein</topology>
    </subcellularLocation>
</comment>
<evidence type="ECO:0000256" key="6">
    <source>
        <dbReference type="ARBA" id="ARBA00022617"/>
    </source>
</evidence>
<feature type="binding site" description="axial binding residue" evidence="14">
    <location>
        <position position="83"/>
    </location>
    <ligand>
        <name>heme</name>
        <dbReference type="ChEBI" id="CHEBI:30413"/>
    </ligand>
    <ligandPart>
        <name>Fe</name>
        <dbReference type="ChEBI" id="CHEBI:18248"/>
    </ligandPart>
</feature>
<keyword evidence="11 14" id="KW-0408">Iron</keyword>
<comment type="pathway">
    <text evidence="2 14 15">Porphyrin-containing compound metabolism; protoporphyrin-IX biosynthesis; protoporphyrin-IX from protoporphyrinogen-IX: step 1/1.</text>
</comment>
<reference evidence="16 17" key="1">
    <citation type="submission" date="2017-12" db="EMBL/GenBank/DDBJ databases">
        <title>Kangiella profundi FT102 completed genome.</title>
        <authorList>
            <person name="Xu J."/>
            <person name="Wang J."/>
            <person name="Lu Y."/>
        </authorList>
    </citation>
    <scope>NUCLEOTIDE SEQUENCE [LARGE SCALE GENOMIC DNA]</scope>
    <source>
        <strain evidence="16 17">FT102</strain>
    </source>
</reference>
<accession>A0A2K9ANP5</accession>
<dbReference type="HAMAP" id="MF_02239">
    <property type="entry name" value="HemJ"/>
    <property type="match status" value="1"/>
</dbReference>
<comment type="cofactor">
    <cofactor evidence="14 15">
        <name>heme b</name>
        <dbReference type="ChEBI" id="CHEBI:60344"/>
    </cofactor>
    <text evidence="14 15">Binds 1 heme b (iron(II)-protoporphyrin IX) group per subunit.</text>
</comment>
<evidence type="ECO:0000256" key="8">
    <source>
        <dbReference type="ARBA" id="ARBA00022723"/>
    </source>
</evidence>
<evidence type="ECO:0000256" key="14">
    <source>
        <dbReference type="HAMAP-Rule" id="MF_02239"/>
    </source>
</evidence>
<dbReference type="PANTHER" id="PTHR40255:SF1">
    <property type="entry name" value="PROTOPORPHYRINOGEN IX OXIDASE"/>
    <property type="match status" value="1"/>
</dbReference>
<evidence type="ECO:0000256" key="13">
    <source>
        <dbReference type="ARBA" id="ARBA00048390"/>
    </source>
</evidence>
<dbReference type="OrthoDB" id="9800824at2"/>
<dbReference type="AlphaFoldDB" id="A0A2K9ANP5"/>
<evidence type="ECO:0000256" key="9">
    <source>
        <dbReference type="ARBA" id="ARBA00022989"/>
    </source>
</evidence>
<keyword evidence="12 14" id="KW-0472">Membrane</keyword>
<dbReference type="UniPathway" id="UPA00251">
    <property type="reaction ID" value="UER00324"/>
</dbReference>
<dbReference type="GO" id="GO:0006782">
    <property type="term" value="P:protoporphyrinogen IX biosynthetic process"/>
    <property type="evidence" value="ECO:0007669"/>
    <property type="project" value="UniProtKB-UniRule"/>
</dbReference>
<evidence type="ECO:0000256" key="10">
    <source>
        <dbReference type="ARBA" id="ARBA00023002"/>
    </source>
</evidence>
<sequence>MLWIKTFHIFFMVAWFAGIFYLPRIFVNLAMTENDGAFNQLNIMAGKLYRFITPFMVLTVIFGLWLASYNWSYYMSSGWFHAKMTLIVLLIIYHFICGMYQKQFADGTCNKSHTYFRVFNELPVLILLGALILAIVKPF</sequence>
<evidence type="ECO:0000256" key="7">
    <source>
        <dbReference type="ARBA" id="ARBA00022692"/>
    </source>
</evidence>
<keyword evidence="6 14" id="KW-0349">Heme</keyword>
<dbReference type="EC" id="1.3.99.-" evidence="14 15"/>
<feature type="transmembrane region" description="Helical" evidence="14">
    <location>
        <begin position="48"/>
        <end position="67"/>
    </location>
</feature>
<name>A0A2K9ANP5_9GAMM</name>
<keyword evidence="7 14" id="KW-0812">Transmembrane</keyword>
<proteinExistence type="inferred from homology"/>
<evidence type="ECO:0000256" key="11">
    <source>
        <dbReference type="ARBA" id="ARBA00023004"/>
    </source>
</evidence>
<evidence type="ECO:0000313" key="16">
    <source>
        <dbReference type="EMBL" id="AUD78033.1"/>
    </source>
</evidence>
<comment type="similarity">
    <text evidence="3 14 15">Belongs to the HemJ family.</text>
</comment>
<dbReference type="GO" id="GO:0046872">
    <property type="term" value="F:metal ion binding"/>
    <property type="evidence" value="ECO:0007669"/>
    <property type="project" value="UniProtKB-UniRule"/>
</dbReference>
<evidence type="ECO:0000256" key="12">
    <source>
        <dbReference type="ARBA" id="ARBA00023136"/>
    </source>
</evidence>
<comment type="function">
    <text evidence="14 15">Catalyzes the oxidation of protoporphyrinogen IX to protoporphyrin IX.</text>
</comment>
<dbReference type="GO" id="GO:0070818">
    <property type="term" value="F:protoporphyrinogen oxidase activity"/>
    <property type="evidence" value="ECO:0007669"/>
    <property type="project" value="UniProtKB-UniRule"/>
</dbReference>
<evidence type="ECO:0000256" key="4">
    <source>
        <dbReference type="ARBA" id="ARBA00017504"/>
    </source>
</evidence>
<evidence type="ECO:0000313" key="17">
    <source>
        <dbReference type="Proteomes" id="UP000232693"/>
    </source>
</evidence>
<evidence type="ECO:0000256" key="1">
    <source>
        <dbReference type="ARBA" id="ARBA00004651"/>
    </source>
</evidence>
<evidence type="ECO:0000256" key="15">
    <source>
        <dbReference type="PIRNR" id="PIRNR004638"/>
    </source>
</evidence>
<dbReference type="GO" id="GO:0005886">
    <property type="term" value="C:plasma membrane"/>
    <property type="evidence" value="ECO:0007669"/>
    <property type="project" value="UniProtKB-SubCell"/>
</dbReference>
<feature type="transmembrane region" description="Helical" evidence="14">
    <location>
        <begin position="6"/>
        <end position="27"/>
    </location>
</feature>
<feature type="transmembrane region" description="Helical" evidence="14">
    <location>
        <begin position="79"/>
        <end position="97"/>
    </location>
</feature>
<keyword evidence="10 14" id="KW-0560">Oxidoreductase</keyword>
<feature type="transmembrane region" description="Helical" evidence="14">
    <location>
        <begin position="118"/>
        <end position="136"/>
    </location>
</feature>
<dbReference type="Proteomes" id="UP000232693">
    <property type="component" value="Chromosome"/>
</dbReference>
<keyword evidence="8 14" id="KW-0479">Metal-binding</keyword>
<comment type="catalytic activity">
    <reaction evidence="13 14 15">
        <text>protoporphyrinogen IX + 3 A = protoporphyrin IX + 3 AH2</text>
        <dbReference type="Rhea" id="RHEA:62000"/>
        <dbReference type="ChEBI" id="CHEBI:13193"/>
        <dbReference type="ChEBI" id="CHEBI:17499"/>
        <dbReference type="ChEBI" id="CHEBI:57306"/>
        <dbReference type="ChEBI" id="CHEBI:57307"/>
    </reaction>
</comment>
<comment type="subunit">
    <text evidence="14">Homodimer.</text>
</comment>
<evidence type="ECO:0000256" key="2">
    <source>
        <dbReference type="ARBA" id="ARBA00005073"/>
    </source>
</evidence>
<dbReference type="EMBL" id="CP025120">
    <property type="protein sequence ID" value="AUD78033.1"/>
    <property type="molecule type" value="Genomic_DNA"/>
</dbReference>
<dbReference type="Pfam" id="PF03653">
    <property type="entry name" value="UPF0093"/>
    <property type="match status" value="1"/>
</dbReference>
<dbReference type="RefSeq" id="WP_106645941.1">
    <property type="nucleotide sequence ID" value="NZ_BMGO01000001.1"/>
</dbReference>
<feature type="binding site" description="axial binding residue" evidence="14">
    <location>
        <position position="8"/>
    </location>
    <ligand>
        <name>heme</name>
        <dbReference type="ChEBI" id="CHEBI:30413"/>
    </ligand>
    <ligandPart>
        <name>Fe</name>
        <dbReference type="ChEBI" id="CHEBI:18248"/>
    </ligandPart>
</feature>